<dbReference type="PANTHER" id="PTHR43584">
    <property type="entry name" value="NUCLEOTIDYL TRANSFERASE"/>
    <property type="match status" value="1"/>
</dbReference>
<dbReference type="SUPFAM" id="SSF53448">
    <property type="entry name" value="Nucleotide-diphospho-sugar transferases"/>
    <property type="match status" value="1"/>
</dbReference>
<keyword evidence="6" id="KW-1185">Reference proteome</keyword>
<dbReference type="PANTHER" id="PTHR43584:SF8">
    <property type="entry name" value="N-ACETYLMURAMATE ALPHA-1-PHOSPHATE URIDYLYLTRANSFERASE"/>
    <property type="match status" value="1"/>
</dbReference>
<keyword evidence="1 5" id="KW-0808">Transferase</keyword>
<evidence type="ECO:0000256" key="1">
    <source>
        <dbReference type="ARBA" id="ARBA00022679"/>
    </source>
</evidence>
<sequence>MRPDSVMLFAAGFGTRMGELTANRPKPLIPVAGKALIDHALEQVQAIQPRRVVANLHYLPDQIRTHLAGQDIAFSDESNQILETGGGLRAALPLLGDAPVFTMNTDAVWQGPNALHLLQDSWNPDRMDALLLCIPRENAVGHAGQGDFLLDGQGRLTRGPGLVYSGVQILKTDGLASIADDAFSLNLLWNQMLAQGRLYGLTYPGKWCDVGHPEGIALAENMIGYRHV</sequence>
<keyword evidence="3" id="KW-0460">Magnesium</keyword>
<protein>
    <submittedName>
        <fullName evidence="5">MurNAc alpha-1-phosphate uridylyltransferase</fullName>
    </submittedName>
</protein>
<evidence type="ECO:0000259" key="4">
    <source>
        <dbReference type="Pfam" id="PF12804"/>
    </source>
</evidence>
<keyword evidence="2 5" id="KW-0548">Nucleotidyltransferase</keyword>
<dbReference type="InterPro" id="IPR029044">
    <property type="entry name" value="Nucleotide-diphossugar_trans"/>
</dbReference>
<dbReference type="GO" id="GO:0016779">
    <property type="term" value="F:nucleotidyltransferase activity"/>
    <property type="evidence" value="ECO:0007669"/>
    <property type="project" value="UniProtKB-KW"/>
</dbReference>
<accession>A0A521AZ29</accession>
<evidence type="ECO:0000256" key="2">
    <source>
        <dbReference type="ARBA" id="ARBA00022695"/>
    </source>
</evidence>
<dbReference type="InterPro" id="IPR050065">
    <property type="entry name" value="GlmU-like"/>
</dbReference>
<dbReference type="Pfam" id="PF12804">
    <property type="entry name" value="NTP_transf_3"/>
    <property type="match status" value="1"/>
</dbReference>
<proteinExistence type="predicted"/>
<organism evidence="5 6">
    <name type="scientific">Thalassovita litoralis</name>
    <dbReference type="NCBI Taxonomy" id="1010611"/>
    <lineage>
        <taxon>Bacteria</taxon>
        <taxon>Pseudomonadati</taxon>
        <taxon>Pseudomonadota</taxon>
        <taxon>Alphaproteobacteria</taxon>
        <taxon>Rhodobacterales</taxon>
        <taxon>Roseobacteraceae</taxon>
        <taxon>Thalassovita</taxon>
    </lineage>
</organism>
<feature type="domain" description="MobA-like NTP transferase" evidence="4">
    <location>
        <begin position="8"/>
        <end position="132"/>
    </location>
</feature>
<dbReference type="RefSeq" id="WP_235891370.1">
    <property type="nucleotide sequence ID" value="NZ_FXTO01000001.1"/>
</dbReference>
<dbReference type="Proteomes" id="UP000316030">
    <property type="component" value="Unassembled WGS sequence"/>
</dbReference>
<dbReference type="CDD" id="cd06422">
    <property type="entry name" value="NTP_transferase_like_1"/>
    <property type="match status" value="1"/>
</dbReference>
<name>A0A521AZ29_9RHOB</name>
<gene>
    <name evidence="5" type="ORF">SAMN06265173_101454</name>
</gene>
<dbReference type="EMBL" id="FXTO01000001">
    <property type="protein sequence ID" value="SMO40021.1"/>
    <property type="molecule type" value="Genomic_DNA"/>
</dbReference>
<evidence type="ECO:0000313" key="5">
    <source>
        <dbReference type="EMBL" id="SMO40021.1"/>
    </source>
</evidence>
<evidence type="ECO:0000256" key="3">
    <source>
        <dbReference type="ARBA" id="ARBA00022842"/>
    </source>
</evidence>
<dbReference type="InterPro" id="IPR025877">
    <property type="entry name" value="MobA-like_NTP_Trfase"/>
</dbReference>
<reference evidence="5 6" key="1">
    <citation type="submission" date="2017-05" db="EMBL/GenBank/DDBJ databases">
        <authorList>
            <person name="Varghese N."/>
            <person name="Submissions S."/>
        </authorList>
    </citation>
    <scope>NUCLEOTIDE SEQUENCE [LARGE SCALE GENOMIC DNA]</scope>
    <source>
        <strain evidence="5 6">DSM 29506</strain>
    </source>
</reference>
<evidence type="ECO:0000313" key="6">
    <source>
        <dbReference type="Proteomes" id="UP000316030"/>
    </source>
</evidence>
<dbReference type="Gene3D" id="3.90.550.10">
    <property type="entry name" value="Spore Coat Polysaccharide Biosynthesis Protein SpsA, Chain A"/>
    <property type="match status" value="1"/>
</dbReference>
<dbReference type="AlphaFoldDB" id="A0A521AZ29"/>